<dbReference type="EMBL" id="CP165647">
    <property type="protein sequence ID" value="XDU62400.1"/>
    <property type="molecule type" value="Genomic_DNA"/>
</dbReference>
<proteinExistence type="predicted"/>
<organism evidence="2">
    <name type="scientific">Leptotrichia alba</name>
    <dbReference type="NCBI Taxonomy" id="3239304"/>
    <lineage>
        <taxon>Bacteria</taxon>
        <taxon>Fusobacteriati</taxon>
        <taxon>Fusobacteriota</taxon>
        <taxon>Fusobacteriia</taxon>
        <taxon>Fusobacteriales</taxon>
        <taxon>Leptotrichiaceae</taxon>
        <taxon>Leptotrichia</taxon>
    </lineage>
</organism>
<gene>
    <name evidence="2" type="ORF">AB8B28_00450</name>
</gene>
<reference evidence="2" key="1">
    <citation type="submission" date="2024-07" db="EMBL/GenBank/DDBJ databases">
        <authorList>
            <person name="Li X.-J."/>
            <person name="Wang X."/>
        </authorList>
    </citation>
    <scope>NUCLEOTIDE SEQUENCE</scope>
    <source>
        <strain evidence="2">HSP-536</strain>
    </source>
</reference>
<evidence type="ECO:0008006" key="3">
    <source>
        <dbReference type="Google" id="ProtNLM"/>
    </source>
</evidence>
<evidence type="ECO:0000313" key="2">
    <source>
        <dbReference type="EMBL" id="XDU62400.1"/>
    </source>
</evidence>
<accession>A0AB39V4N6</accession>
<evidence type="ECO:0000256" key="1">
    <source>
        <dbReference type="SAM" id="SignalP"/>
    </source>
</evidence>
<dbReference type="KEGG" id="lala:AB8B28_00450"/>
<feature type="chain" id="PRO_5044187650" description="DUF4878 domain-containing protein" evidence="1">
    <location>
        <begin position="22"/>
        <end position="221"/>
    </location>
</feature>
<dbReference type="AlphaFoldDB" id="A0AB39V4N6"/>
<feature type="signal peptide" evidence="1">
    <location>
        <begin position="1"/>
        <end position="21"/>
    </location>
</feature>
<dbReference type="RefSeq" id="WP_369716160.1">
    <property type="nucleotide sequence ID" value="NZ_CP165647.1"/>
</dbReference>
<protein>
    <recommendedName>
        <fullName evidence="3">DUF4878 domain-containing protein</fullName>
    </recommendedName>
</protein>
<name>A0AB39V4N6_9FUSO</name>
<keyword evidence="1" id="KW-0732">Signal</keyword>
<sequence length="221" mass="24982">MKKILFLVMLVVLGNSFAAFSQNSKSGSVSNVMTTSEKKEVERVLQKELQFIMNGIIGSELSETAKIIDNEVFGSQVNINSDVKNRITQKFSQKYISTALDNINVKVDIKEVKNVSNNEVQVSYDVKIKDISKISLENKKEMEEKVLKKLGYKNLDEINKILMSTASDAKKEQIYEAVLQESLNLVEEKLKNIKTEVFLIKDATTVLVKRNGIWTIEGLNN</sequence>